<evidence type="ECO:0000313" key="2">
    <source>
        <dbReference type="EMBL" id="TDB97282.1"/>
    </source>
</evidence>
<dbReference type="Proteomes" id="UP000295157">
    <property type="component" value="Unassembled WGS sequence"/>
</dbReference>
<evidence type="ECO:0000313" key="3">
    <source>
        <dbReference type="Proteomes" id="UP000295157"/>
    </source>
</evidence>
<dbReference type="PANTHER" id="PTHR21310:SF42">
    <property type="entry name" value="BIFUNCTIONAL AAC_APH"/>
    <property type="match status" value="1"/>
</dbReference>
<dbReference type="Gene3D" id="3.90.1200.10">
    <property type="match status" value="1"/>
</dbReference>
<organism evidence="2 3">
    <name type="scientific">Nonomuraea longispora</name>
    <dbReference type="NCBI Taxonomy" id="1848320"/>
    <lineage>
        <taxon>Bacteria</taxon>
        <taxon>Bacillati</taxon>
        <taxon>Actinomycetota</taxon>
        <taxon>Actinomycetes</taxon>
        <taxon>Streptosporangiales</taxon>
        <taxon>Streptosporangiaceae</taxon>
        <taxon>Nonomuraea</taxon>
    </lineage>
</organism>
<keyword evidence="2" id="KW-0808">Transferase</keyword>
<dbReference type="GO" id="GO:0016740">
    <property type="term" value="F:transferase activity"/>
    <property type="evidence" value="ECO:0007669"/>
    <property type="project" value="UniProtKB-KW"/>
</dbReference>
<dbReference type="InterPro" id="IPR011009">
    <property type="entry name" value="Kinase-like_dom_sf"/>
</dbReference>
<dbReference type="Pfam" id="PF01636">
    <property type="entry name" value="APH"/>
    <property type="match status" value="1"/>
</dbReference>
<dbReference type="Gene3D" id="3.30.200.20">
    <property type="entry name" value="Phosphorylase Kinase, domain 1"/>
    <property type="match status" value="1"/>
</dbReference>
<gene>
    <name evidence="2" type="ORF">E1267_40015</name>
</gene>
<dbReference type="CDD" id="cd05155">
    <property type="entry name" value="APH_ChoK_like_1"/>
    <property type="match status" value="1"/>
</dbReference>
<dbReference type="SUPFAM" id="SSF56112">
    <property type="entry name" value="Protein kinase-like (PK-like)"/>
    <property type="match status" value="1"/>
</dbReference>
<dbReference type="InterPro" id="IPR002575">
    <property type="entry name" value="Aminoglycoside_PTrfase"/>
</dbReference>
<dbReference type="AlphaFoldDB" id="A0A4R4MS82"/>
<dbReference type="EMBL" id="SMJZ01000268">
    <property type="protein sequence ID" value="TDB97282.1"/>
    <property type="molecule type" value="Genomic_DNA"/>
</dbReference>
<dbReference type="PANTHER" id="PTHR21310">
    <property type="entry name" value="AMINOGLYCOSIDE PHOSPHOTRANSFERASE-RELATED-RELATED"/>
    <property type="match status" value="1"/>
</dbReference>
<dbReference type="OrthoDB" id="9797603at2"/>
<sequence>MHAEELDIDAGLVRRLVAGQFPQWAGLPVEPFPSGGTVNAIFRLGDDLAVRLPRVAWGVDDVAKEHHWLPRLAPLLPAAIPTVLGLGEPAGGFPWPWYVYRWLDGVSPDPARLDDAESLAKDLAGFVAAFRRVGLPGGPVAYRQGPLSAVDAHTRTAIGELEGMIDTGAATAAWEEALRAPGWAGPPVWVHSDLMPANLLVADGRLTAVIDFATAGVGDPACDLIPAWNLLPPAARRTFRDAVEADDAMWARGRGWALSMALIQLPYYTRTNPSIAANARHVIDAVLNS</sequence>
<accession>A0A4R4MS82</accession>
<comment type="caution">
    <text evidence="2">The sequence shown here is derived from an EMBL/GenBank/DDBJ whole genome shotgun (WGS) entry which is preliminary data.</text>
</comment>
<proteinExistence type="predicted"/>
<keyword evidence="3" id="KW-1185">Reference proteome</keyword>
<evidence type="ECO:0000259" key="1">
    <source>
        <dbReference type="Pfam" id="PF01636"/>
    </source>
</evidence>
<name>A0A4R4MS82_9ACTN</name>
<feature type="domain" description="Aminoglycoside phosphotransferase" evidence="1">
    <location>
        <begin position="34"/>
        <end position="256"/>
    </location>
</feature>
<reference evidence="2 3" key="1">
    <citation type="submission" date="2019-02" db="EMBL/GenBank/DDBJ databases">
        <title>Draft genome sequences of novel Actinobacteria.</title>
        <authorList>
            <person name="Sahin N."/>
            <person name="Ay H."/>
            <person name="Saygin H."/>
        </authorList>
    </citation>
    <scope>NUCLEOTIDE SEQUENCE [LARGE SCALE GENOMIC DNA]</scope>
    <source>
        <strain evidence="2 3">KC201</strain>
    </source>
</reference>
<dbReference type="InterPro" id="IPR051678">
    <property type="entry name" value="AGP_Transferase"/>
</dbReference>
<protein>
    <submittedName>
        <fullName evidence="2">Aminoglycoside phosphotransferase family protein</fullName>
    </submittedName>
</protein>